<dbReference type="GO" id="GO:0042254">
    <property type="term" value="P:ribosome biogenesis"/>
    <property type="evidence" value="ECO:0007669"/>
    <property type="project" value="TreeGrafter"/>
</dbReference>
<dbReference type="InterPro" id="IPR003959">
    <property type="entry name" value="ATPase_AAA_core"/>
</dbReference>
<dbReference type="Gene3D" id="3.40.50.300">
    <property type="entry name" value="P-loop containing nucleotide triphosphate hydrolases"/>
    <property type="match status" value="1"/>
</dbReference>
<dbReference type="GO" id="GO:0005524">
    <property type="term" value="F:ATP binding"/>
    <property type="evidence" value="ECO:0007669"/>
    <property type="project" value="InterPro"/>
</dbReference>
<dbReference type="GO" id="GO:0003723">
    <property type="term" value="F:RNA binding"/>
    <property type="evidence" value="ECO:0007669"/>
    <property type="project" value="TreeGrafter"/>
</dbReference>
<reference evidence="2 3" key="1">
    <citation type="submission" date="2015-01" db="EMBL/GenBank/DDBJ databases">
        <title>The Genome Sequence of Exophiala xenobiotica CBS118157.</title>
        <authorList>
            <consortium name="The Broad Institute Genomics Platform"/>
            <person name="Cuomo C."/>
            <person name="de Hoog S."/>
            <person name="Gorbushina A."/>
            <person name="Stielow B."/>
            <person name="Teixiera M."/>
            <person name="Abouelleil A."/>
            <person name="Chapman S.B."/>
            <person name="Priest M."/>
            <person name="Young S.K."/>
            <person name="Wortman J."/>
            <person name="Nusbaum C."/>
            <person name="Birren B."/>
        </authorList>
    </citation>
    <scope>NUCLEOTIDE SEQUENCE [LARGE SCALE GENOMIC DNA]</scope>
    <source>
        <strain evidence="2 3">CBS 118157</strain>
    </source>
</reference>
<dbReference type="Gene3D" id="1.10.8.60">
    <property type="match status" value="1"/>
</dbReference>
<sequence>MFPVRRWPFFWKRARHAGDRHSRQLVPAEARCARCNSNHASLLRTLSLLHLKFWTDELHETSVAMEKSSHDVPNASDAPNIVSRHFFYNANAARINTDAHTFNVIQRQYPDIPITIVPQGNCNLKAYANAGHATVESVDQLPTSETSRNDKNKRIWPEALKWTVFVPPVKRLDGDQGIIAEESFFESYLYKWQDMTFLVYLVDGRDGTDAWPQVRNQYILGDKSAVHTLVATIGRYQTSLHAEVWVFEGRWMKDSQLYKNVMKSRWEDVILDKDMKDDLIELVERFYSSREQYHRLRVPWKRGVIFYGPPGNGKTLSIKATMRTLYKRDPPIPTLYVKVLLNQYSIDVVFAKARQEAPCYLVFEDLDSLVTDRLRSFFLNAVDGISENEGVFMIGSTNHLDRLDPGIAKRPSRFDRKFLFPNPSIDERVQYCHYWQKELRDNKEIEFPDEICQAAAKITDGFSFAYIQEAFVTALLSIAREKEGTVEAEERDVVGELQGDWDLIDVADKDKDLDDYILWRKLKYQIELLRKELGNEEGD</sequence>
<dbReference type="CDD" id="cd19481">
    <property type="entry name" value="RecA-like_protease"/>
    <property type="match status" value="1"/>
</dbReference>
<dbReference type="EMBL" id="KN847323">
    <property type="protein sequence ID" value="KIW49617.1"/>
    <property type="molecule type" value="Genomic_DNA"/>
</dbReference>
<dbReference type="PANTHER" id="PTHR23077:SF132">
    <property type="entry name" value="ATP-DEPENDENT ZN PROTEASE"/>
    <property type="match status" value="1"/>
</dbReference>
<keyword evidence="3" id="KW-1185">Reference proteome</keyword>
<dbReference type="GO" id="GO:0016887">
    <property type="term" value="F:ATP hydrolysis activity"/>
    <property type="evidence" value="ECO:0007669"/>
    <property type="project" value="InterPro"/>
</dbReference>
<dbReference type="Pfam" id="PF00004">
    <property type="entry name" value="AAA"/>
    <property type="match status" value="1"/>
</dbReference>
<feature type="domain" description="AAA+ ATPase" evidence="1">
    <location>
        <begin position="300"/>
        <end position="424"/>
    </location>
</feature>
<accession>A0A0D2CID7</accession>
<dbReference type="InterPro" id="IPR050168">
    <property type="entry name" value="AAA_ATPase_domain"/>
</dbReference>
<dbReference type="OrthoDB" id="2115716at2759"/>
<dbReference type="STRING" id="348802.A0A0D2CID7"/>
<dbReference type="GO" id="GO:1990275">
    <property type="term" value="F:preribosome binding"/>
    <property type="evidence" value="ECO:0007669"/>
    <property type="project" value="TreeGrafter"/>
</dbReference>
<name>A0A0D2CID7_9EURO</name>
<dbReference type="RefSeq" id="XP_013310201.1">
    <property type="nucleotide sequence ID" value="XM_013454747.1"/>
</dbReference>
<gene>
    <name evidence="2" type="ORF">PV05_11284</name>
</gene>
<dbReference type="InterPro" id="IPR003593">
    <property type="entry name" value="AAA+_ATPase"/>
</dbReference>
<evidence type="ECO:0000259" key="1">
    <source>
        <dbReference type="SMART" id="SM00382"/>
    </source>
</evidence>
<evidence type="ECO:0000313" key="3">
    <source>
        <dbReference type="Proteomes" id="UP000054342"/>
    </source>
</evidence>
<dbReference type="PANTHER" id="PTHR23077">
    <property type="entry name" value="AAA-FAMILY ATPASE"/>
    <property type="match status" value="1"/>
</dbReference>
<dbReference type="GeneID" id="25333192"/>
<evidence type="ECO:0000313" key="2">
    <source>
        <dbReference type="EMBL" id="KIW49617.1"/>
    </source>
</evidence>
<organism evidence="2 3">
    <name type="scientific">Exophiala xenobiotica</name>
    <dbReference type="NCBI Taxonomy" id="348802"/>
    <lineage>
        <taxon>Eukaryota</taxon>
        <taxon>Fungi</taxon>
        <taxon>Dikarya</taxon>
        <taxon>Ascomycota</taxon>
        <taxon>Pezizomycotina</taxon>
        <taxon>Eurotiomycetes</taxon>
        <taxon>Chaetothyriomycetidae</taxon>
        <taxon>Chaetothyriales</taxon>
        <taxon>Herpotrichiellaceae</taxon>
        <taxon>Exophiala</taxon>
    </lineage>
</organism>
<dbReference type="HOGENOM" id="CLU_025506_1_0_1"/>
<dbReference type="InterPro" id="IPR027417">
    <property type="entry name" value="P-loop_NTPase"/>
</dbReference>
<dbReference type="SUPFAM" id="SSF52540">
    <property type="entry name" value="P-loop containing nucleoside triphosphate hydrolases"/>
    <property type="match status" value="1"/>
</dbReference>
<dbReference type="GO" id="GO:0005634">
    <property type="term" value="C:nucleus"/>
    <property type="evidence" value="ECO:0007669"/>
    <property type="project" value="TreeGrafter"/>
</dbReference>
<protein>
    <recommendedName>
        <fullName evidence="1">AAA+ ATPase domain-containing protein</fullName>
    </recommendedName>
</protein>
<dbReference type="AlphaFoldDB" id="A0A0D2CID7"/>
<dbReference type="Proteomes" id="UP000054342">
    <property type="component" value="Unassembled WGS sequence"/>
</dbReference>
<dbReference type="SMART" id="SM00382">
    <property type="entry name" value="AAA"/>
    <property type="match status" value="1"/>
</dbReference>
<proteinExistence type="predicted"/>